<dbReference type="Gene3D" id="3.90.1140.10">
    <property type="entry name" value="Cyclic phosphodiesterase"/>
    <property type="match status" value="1"/>
</dbReference>
<dbReference type="EMBL" id="FUYS01000001">
    <property type="protein sequence ID" value="SKB27838.1"/>
    <property type="molecule type" value="Genomic_DNA"/>
</dbReference>
<sequence length="202" mass="23501">MKASIPRGYRLCEYLLIIEPTDQAKKQIQAFKQYFIKCHRYQNAIVSKGHITLARFLQYEHREQRIVQKLQQLADCTQPFQVELQNFGSFGHTLFIDIKSADPILQVVAMHRHELRPLINGPKHVAPYFATKPHITIARNLTPSQNEAIWPIWERTRYNETFSAKNMVLLKRIAGIRSPYTIVRKFDFLGLLPAVVQGKLFA</sequence>
<dbReference type="Proteomes" id="UP000190541">
    <property type="component" value="Unassembled WGS sequence"/>
</dbReference>
<dbReference type="SUPFAM" id="SSF55144">
    <property type="entry name" value="LigT-like"/>
    <property type="match status" value="1"/>
</dbReference>
<dbReference type="AlphaFoldDB" id="A0A1T4ZYN8"/>
<reference evidence="1 2" key="1">
    <citation type="submission" date="2017-02" db="EMBL/GenBank/DDBJ databases">
        <authorList>
            <person name="Peterson S.W."/>
        </authorList>
    </citation>
    <scope>NUCLEOTIDE SEQUENCE [LARGE SCALE GENOMIC DNA]</scope>
    <source>
        <strain evidence="1 2">DSM 22899</strain>
    </source>
</reference>
<dbReference type="RefSeq" id="WP_079715028.1">
    <property type="nucleotide sequence ID" value="NZ_FUYS01000001.1"/>
</dbReference>
<gene>
    <name evidence="1" type="ORF">SAMN05660226_00308</name>
</gene>
<dbReference type="STRING" id="623280.SAMN05660226_00308"/>
<dbReference type="OrthoDB" id="1351981at2"/>
<dbReference type="Pfam" id="PF13563">
    <property type="entry name" value="2_5_RNA_ligase2"/>
    <property type="match status" value="1"/>
</dbReference>
<protein>
    <submittedName>
        <fullName evidence="1">2'-5' RNA ligase</fullName>
    </submittedName>
</protein>
<evidence type="ECO:0000313" key="1">
    <source>
        <dbReference type="EMBL" id="SKB27838.1"/>
    </source>
</evidence>
<organism evidence="1 2">
    <name type="scientific">Parapedobacter luteus</name>
    <dbReference type="NCBI Taxonomy" id="623280"/>
    <lineage>
        <taxon>Bacteria</taxon>
        <taxon>Pseudomonadati</taxon>
        <taxon>Bacteroidota</taxon>
        <taxon>Sphingobacteriia</taxon>
        <taxon>Sphingobacteriales</taxon>
        <taxon>Sphingobacteriaceae</taxon>
        <taxon>Parapedobacter</taxon>
    </lineage>
</organism>
<dbReference type="InterPro" id="IPR009097">
    <property type="entry name" value="Cyclic_Pdiesterase"/>
</dbReference>
<name>A0A1T4ZYN8_9SPHI</name>
<keyword evidence="2" id="KW-1185">Reference proteome</keyword>
<keyword evidence="1" id="KW-0436">Ligase</keyword>
<evidence type="ECO:0000313" key="2">
    <source>
        <dbReference type="Proteomes" id="UP000190541"/>
    </source>
</evidence>
<accession>A0A1T4ZYN8</accession>
<proteinExistence type="predicted"/>
<dbReference type="GO" id="GO:0016874">
    <property type="term" value="F:ligase activity"/>
    <property type="evidence" value="ECO:0007669"/>
    <property type="project" value="UniProtKB-KW"/>
</dbReference>